<dbReference type="Gramene" id="KQK86817">
    <property type="protein sequence ID" value="KQK86817"/>
    <property type="gene ID" value="SETIT_040345mg"/>
</dbReference>
<evidence type="ECO:0000313" key="2">
    <source>
        <dbReference type="Proteomes" id="UP000004995"/>
    </source>
</evidence>
<accession>K4AN48</accession>
<protein>
    <submittedName>
        <fullName evidence="1">Uncharacterized protein</fullName>
    </submittedName>
</protein>
<reference evidence="2" key="1">
    <citation type="journal article" date="2012" name="Nat. Biotechnol.">
        <title>Reference genome sequence of the model plant Setaria.</title>
        <authorList>
            <person name="Bennetzen J.L."/>
            <person name="Schmutz J."/>
            <person name="Wang H."/>
            <person name="Percifield R."/>
            <person name="Hawkins J."/>
            <person name="Pontaroli A.C."/>
            <person name="Estep M."/>
            <person name="Feng L."/>
            <person name="Vaughn J.N."/>
            <person name="Grimwood J."/>
            <person name="Jenkins J."/>
            <person name="Barry K."/>
            <person name="Lindquist E."/>
            <person name="Hellsten U."/>
            <person name="Deshpande S."/>
            <person name="Wang X."/>
            <person name="Wu X."/>
            <person name="Mitros T."/>
            <person name="Triplett J."/>
            <person name="Yang X."/>
            <person name="Ye C.Y."/>
            <person name="Mauro-Herrera M."/>
            <person name="Wang L."/>
            <person name="Li P."/>
            <person name="Sharma M."/>
            <person name="Sharma R."/>
            <person name="Ronald P.C."/>
            <person name="Panaud O."/>
            <person name="Kellogg E.A."/>
            <person name="Brutnell T.P."/>
            <person name="Doust A.N."/>
            <person name="Tuskan G.A."/>
            <person name="Rokhsar D."/>
            <person name="Devos K.M."/>
        </authorList>
    </citation>
    <scope>NUCLEOTIDE SEQUENCE [LARGE SCALE GENOMIC DNA]</scope>
    <source>
        <strain evidence="2">cv. Yugu1</strain>
    </source>
</reference>
<keyword evidence="2" id="KW-1185">Reference proteome</keyword>
<dbReference type="EMBL" id="AGNK02005341">
    <property type="status" value="NOT_ANNOTATED_CDS"/>
    <property type="molecule type" value="Genomic_DNA"/>
</dbReference>
<name>K4AN48_SETIT</name>
<dbReference type="AlphaFoldDB" id="K4AN48"/>
<dbReference type="InParanoid" id="K4AN48"/>
<dbReference type="EnsemblPlants" id="KQK86817">
    <property type="protein sequence ID" value="KQK86817"/>
    <property type="gene ID" value="SETIT_040345mg"/>
</dbReference>
<organism evidence="1 2">
    <name type="scientific">Setaria italica</name>
    <name type="common">Foxtail millet</name>
    <name type="synonym">Panicum italicum</name>
    <dbReference type="NCBI Taxonomy" id="4555"/>
    <lineage>
        <taxon>Eukaryota</taxon>
        <taxon>Viridiplantae</taxon>
        <taxon>Streptophyta</taxon>
        <taxon>Embryophyta</taxon>
        <taxon>Tracheophyta</taxon>
        <taxon>Spermatophyta</taxon>
        <taxon>Magnoliopsida</taxon>
        <taxon>Liliopsida</taxon>
        <taxon>Poales</taxon>
        <taxon>Poaceae</taxon>
        <taxon>PACMAD clade</taxon>
        <taxon>Panicoideae</taxon>
        <taxon>Panicodae</taxon>
        <taxon>Paniceae</taxon>
        <taxon>Cenchrinae</taxon>
        <taxon>Setaria</taxon>
    </lineage>
</organism>
<evidence type="ECO:0000313" key="1">
    <source>
        <dbReference type="EnsemblPlants" id="KQK86817"/>
    </source>
</evidence>
<dbReference type="Proteomes" id="UP000004995">
    <property type="component" value="Unassembled WGS sequence"/>
</dbReference>
<sequence length="31" mass="3538">MLGYDEEPLVRVSDQPLMSKPLLKNLIPNNL</sequence>
<proteinExistence type="predicted"/>
<reference evidence="1" key="2">
    <citation type="submission" date="2018-08" db="UniProtKB">
        <authorList>
            <consortium name="EnsemblPlants"/>
        </authorList>
    </citation>
    <scope>IDENTIFICATION</scope>
    <source>
        <strain evidence="1">Yugu1</strain>
    </source>
</reference>
<dbReference type="HOGENOM" id="CLU_3400130_0_0_1"/>